<keyword evidence="3 5" id="KW-1133">Transmembrane helix</keyword>
<keyword evidence="4 5" id="KW-0472">Membrane</keyword>
<feature type="transmembrane region" description="Helical" evidence="5">
    <location>
        <begin position="167"/>
        <end position="191"/>
    </location>
</feature>
<evidence type="ECO:0000256" key="3">
    <source>
        <dbReference type="ARBA" id="ARBA00022989"/>
    </source>
</evidence>
<proteinExistence type="predicted"/>
<accession>A0A8H6AA72</accession>
<feature type="transmembrane region" description="Helical" evidence="5">
    <location>
        <begin position="24"/>
        <end position="47"/>
    </location>
</feature>
<name>A0A8H6AA72_PETAA</name>
<dbReference type="Pfam" id="PF04479">
    <property type="entry name" value="RTA1"/>
    <property type="match status" value="1"/>
</dbReference>
<sequence length="293" mass="33296">MFISARQSVTGSDYKTAVWAYYRYYPSLAAAVIFVVLFALSTFAHVFQLVHRRAWFFIPFVIGGFFEWVGYIGRALSSQESPNWTMGPYIQQTILLLVAPALFAASIYMMLGKIIVLLEAEDLSFFKKRWLTKFFVCGDILSFSVQAAGGGIMAGGSLSAVHNGEKIVIAGLVIQIVFFGFFIITTAVFHTRLLRLPTERSMSLDIWRTHMTVLYITSILIMVRSVFRVVEYAMGNNGYLLRHEAFMYVFDGVLMLAVMVVFNIVHPGKLSQPPLVTHEKRRKRTRKHRHQAV</sequence>
<evidence type="ECO:0000256" key="1">
    <source>
        <dbReference type="ARBA" id="ARBA00004141"/>
    </source>
</evidence>
<comment type="caution">
    <text evidence="6">The sequence shown here is derived from an EMBL/GenBank/DDBJ whole genome shotgun (WGS) entry which is preliminary data.</text>
</comment>
<evidence type="ECO:0000313" key="6">
    <source>
        <dbReference type="EMBL" id="KAF5863949.1"/>
    </source>
</evidence>
<dbReference type="PANTHER" id="PTHR31465:SF1">
    <property type="entry name" value="PROTEIN RTA1-RELATED"/>
    <property type="match status" value="1"/>
</dbReference>
<feature type="transmembrane region" description="Helical" evidence="5">
    <location>
        <begin position="212"/>
        <end position="230"/>
    </location>
</feature>
<feature type="transmembrane region" description="Helical" evidence="5">
    <location>
        <begin position="93"/>
        <end position="118"/>
    </location>
</feature>
<evidence type="ECO:0008006" key="8">
    <source>
        <dbReference type="Google" id="ProtNLM"/>
    </source>
</evidence>
<comment type="subcellular location">
    <subcellularLocation>
        <location evidence="1">Membrane</location>
        <topology evidence="1">Multi-pass membrane protein</topology>
    </subcellularLocation>
</comment>
<keyword evidence="2 5" id="KW-0812">Transmembrane</keyword>
<reference evidence="6 7" key="1">
    <citation type="submission" date="2019-04" db="EMBL/GenBank/DDBJ databases">
        <title>Aspergillus burnettii sp. nov., novel species from soil in southeast Queensland.</title>
        <authorList>
            <person name="Gilchrist C.L.M."/>
            <person name="Pitt J.I."/>
            <person name="Lange L."/>
            <person name="Lacey H.J."/>
            <person name="Vuong D."/>
            <person name="Midgley D.J."/>
            <person name="Greenfield P."/>
            <person name="Bradbury M."/>
            <person name="Lacey E."/>
            <person name="Busk P.K."/>
            <person name="Pilgaard B."/>
            <person name="Chooi Y.H."/>
            <person name="Piggott A.M."/>
        </authorList>
    </citation>
    <scope>NUCLEOTIDE SEQUENCE [LARGE SCALE GENOMIC DNA]</scope>
    <source>
        <strain evidence="6 7">FRR 5400</strain>
    </source>
</reference>
<protein>
    <recommendedName>
        <fullName evidence="8">RTA1-domain-containing protein</fullName>
    </recommendedName>
</protein>
<organism evidence="6 7">
    <name type="scientific">Petromyces alliaceus</name>
    <name type="common">Aspergillus alliaceus</name>
    <dbReference type="NCBI Taxonomy" id="209559"/>
    <lineage>
        <taxon>Eukaryota</taxon>
        <taxon>Fungi</taxon>
        <taxon>Dikarya</taxon>
        <taxon>Ascomycota</taxon>
        <taxon>Pezizomycotina</taxon>
        <taxon>Eurotiomycetes</taxon>
        <taxon>Eurotiomycetidae</taxon>
        <taxon>Eurotiales</taxon>
        <taxon>Aspergillaceae</taxon>
        <taxon>Aspergillus</taxon>
        <taxon>Aspergillus subgen. Circumdati</taxon>
    </lineage>
</organism>
<feature type="transmembrane region" description="Helical" evidence="5">
    <location>
        <begin position="245"/>
        <end position="265"/>
    </location>
</feature>
<dbReference type="AlphaFoldDB" id="A0A8H6AA72"/>
<dbReference type="PANTHER" id="PTHR31465">
    <property type="entry name" value="PROTEIN RTA1-RELATED"/>
    <property type="match status" value="1"/>
</dbReference>
<gene>
    <name evidence="6" type="ORF">ETB97_009056</name>
</gene>
<feature type="transmembrane region" description="Helical" evidence="5">
    <location>
        <begin position="130"/>
        <end position="155"/>
    </location>
</feature>
<dbReference type="GO" id="GO:0016020">
    <property type="term" value="C:membrane"/>
    <property type="evidence" value="ECO:0007669"/>
    <property type="project" value="UniProtKB-SubCell"/>
</dbReference>
<evidence type="ECO:0000256" key="5">
    <source>
        <dbReference type="SAM" id="Phobius"/>
    </source>
</evidence>
<keyword evidence="7" id="KW-1185">Reference proteome</keyword>
<dbReference type="InterPro" id="IPR007568">
    <property type="entry name" value="RTA1"/>
</dbReference>
<evidence type="ECO:0000313" key="7">
    <source>
        <dbReference type="Proteomes" id="UP000541154"/>
    </source>
</evidence>
<evidence type="ECO:0000256" key="4">
    <source>
        <dbReference type="ARBA" id="ARBA00023136"/>
    </source>
</evidence>
<feature type="transmembrane region" description="Helical" evidence="5">
    <location>
        <begin position="54"/>
        <end position="73"/>
    </location>
</feature>
<dbReference type="EMBL" id="SPNV01000042">
    <property type="protein sequence ID" value="KAF5863949.1"/>
    <property type="molecule type" value="Genomic_DNA"/>
</dbReference>
<dbReference type="Proteomes" id="UP000541154">
    <property type="component" value="Unassembled WGS sequence"/>
</dbReference>
<evidence type="ECO:0000256" key="2">
    <source>
        <dbReference type="ARBA" id="ARBA00022692"/>
    </source>
</evidence>